<evidence type="ECO:0000256" key="7">
    <source>
        <dbReference type="HAMAP-Rule" id="MF_00092"/>
    </source>
</evidence>
<evidence type="ECO:0000259" key="9">
    <source>
        <dbReference type="PROSITE" id="PS50828"/>
    </source>
</evidence>
<evidence type="ECO:0000256" key="6">
    <source>
        <dbReference type="ARBA" id="ARBA00023125"/>
    </source>
</evidence>
<dbReference type="Pfam" id="PF00488">
    <property type="entry name" value="MutS_V"/>
    <property type="match status" value="1"/>
</dbReference>
<dbReference type="PANTHER" id="PTHR48466:SF2">
    <property type="entry name" value="OS10G0509000 PROTEIN"/>
    <property type="match status" value="1"/>
</dbReference>
<dbReference type="EC" id="3.6.4.-" evidence="7"/>
<keyword evidence="8" id="KW-0175">Coiled coil</keyword>
<dbReference type="InterPro" id="IPR027417">
    <property type="entry name" value="P-loop_NTPase"/>
</dbReference>
<dbReference type="CDD" id="cd03280">
    <property type="entry name" value="ABC_MutS2"/>
    <property type="match status" value="1"/>
</dbReference>
<dbReference type="InterPro" id="IPR002625">
    <property type="entry name" value="Smr_dom"/>
</dbReference>
<evidence type="ECO:0000256" key="5">
    <source>
        <dbReference type="ARBA" id="ARBA00022884"/>
    </source>
</evidence>
<dbReference type="InterPro" id="IPR045076">
    <property type="entry name" value="MutS"/>
</dbReference>
<gene>
    <name evidence="7" type="primary">mutS2</name>
    <name evidence="7" type="synonym">rqcU</name>
    <name evidence="10" type="ORF">J2S72_000323</name>
</gene>
<dbReference type="InterPro" id="IPR036063">
    <property type="entry name" value="Smr_dom_sf"/>
</dbReference>
<dbReference type="Gene3D" id="3.30.1370.110">
    <property type="match status" value="1"/>
</dbReference>
<dbReference type="InterPro" id="IPR005747">
    <property type="entry name" value="MutS2"/>
</dbReference>
<dbReference type="PIRSF" id="PIRSF005814">
    <property type="entry name" value="MutS_YshD"/>
    <property type="match status" value="1"/>
</dbReference>
<evidence type="ECO:0000256" key="1">
    <source>
        <dbReference type="ARBA" id="ARBA00022730"/>
    </source>
</evidence>
<dbReference type="EMBL" id="JAUSTN010000002">
    <property type="protein sequence ID" value="MDQ0274315.1"/>
    <property type="molecule type" value="Genomic_DNA"/>
</dbReference>
<dbReference type="RefSeq" id="WP_307494871.1">
    <property type="nucleotide sequence ID" value="NZ_JAUSTN010000002.1"/>
</dbReference>
<comment type="caution">
    <text evidence="10">The sequence shown here is derived from an EMBL/GenBank/DDBJ whole genome shotgun (WGS) entry which is preliminary data.</text>
</comment>
<keyword evidence="2 7" id="KW-0547">Nucleotide-binding</keyword>
<evidence type="ECO:0000313" key="10">
    <source>
        <dbReference type="EMBL" id="MDQ0274315.1"/>
    </source>
</evidence>
<dbReference type="NCBIfam" id="TIGR01069">
    <property type="entry name" value="mutS2"/>
    <property type="match status" value="1"/>
</dbReference>
<feature type="coiled-coil region" evidence="8">
    <location>
        <begin position="230"/>
        <end position="265"/>
    </location>
</feature>
<accession>A0ABU0ASV3</accession>
<dbReference type="HAMAP" id="MF_00092">
    <property type="entry name" value="MutS2"/>
    <property type="match status" value="1"/>
</dbReference>
<keyword evidence="7" id="KW-0540">Nuclease</keyword>
<dbReference type="InterPro" id="IPR046893">
    <property type="entry name" value="MSSS"/>
</dbReference>
<dbReference type="SMART" id="SM00534">
    <property type="entry name" value="MUTSac"/>
    <property type="match status" value="1"/>
</dbReference>
<keyword evidence="7" id="KW-0255">Endonuclease</keyword>
<organism evidence="10 11">
    <name type="scientific">Peptoniphilus koenoeneniae</name>
    <dbReference type="NCBI Taxonomy" id="507751"/>
    <lineage>
        <taxon>Bacteria</taxon>
        <taxon>Bacillati</taxon>
        <taxon>Bacillota</taxon>
        <taxon>Tissierellia</taxon>
        <taxon>Tissierellales</taxon>
        <taxon>Peptoniphilaceae</taxon>
        <taxon>Peptoniphilus</taxon>
    </lineage>
</organism>
<dbReference type="Proteomes" id="UP001236559">
    <property type="component" value="Unassembled WGS sequence"/>
</dbReference>
<comment type="function">
    <text evidence="7">Acts as a ribosome collision sensor, splitting the ribosome into its 2 subunits. Detects stalled/collided 70S ribosomes which it binds and splits by an ATP-hydrolysis driven conformational change. Acts upstream of the ribosome quality control system (RQC), a ribosome-associated complex that mediates the extraction of incompletely synthesized nascent chains from stalled ribosomes and their subsequent degradation. Probably generates substrates for RQC.</text>
</comment>
<name>A0ABU0ASV3_9FIRM</name>
<dbReference type="InterPro" id="IPR007696">
    <property type="entry name" value="DNA_mismatch_repair_MutS_core"/>
</dbReference>
<dbReference type="Pfam" id="PF20297">
    <property type="entry name" value="MSSS"/>
    <property type="match status" value="1"/>
</dbReference>
<evidence type="ECO:0000256" key="3">
    <source>
        <dbReference type="ARBA" id="ARBA00022801"/>
    </source>
</evidence>
<keyword evidence="1 7" id="KW-0699">rRNA-binding</keyword>
<dbReference type="PANTHER" id="PTHR48466">
    <property type="entry name" value="OS10G0509000 PROTEIN-RELATED"/>
    <property type="match status" value="1"/>
</dbReference>
<feature type="binding site" evidence="7">
    <location>
        <begin position="335"/>
        <end position="342"/>
    </location>
    <ligand>
        <name>ATP</name>
        <dbReference type="ChEBI" id="CHEBI:30616"/>
    </ligand>
</feature>
<dbReference type="Gene3D" id="3.40.50.300">
    <property type="entry name" value="P-loop containing nucleotide triphosphate hydrolases"/>
    <property type="match status" value="1"/>
</dbReference>
<feature type="coiled-coil region" evidence="8">
    <location>
        <begin position="516"/>
        <end position="571"/>
    </location>
</feature>
<keyword evidence="11" id="KW-1185">Reference proteome</keyword>
<dbReference type="SMART" id="SM00463">
    <property type="entry name" value="SMR"/>
    <property type="match status" value="1"/>
</dbReference>
<keyword evidence="4 7" id="KW-0067">ATP-binding</keyword>
<evidence type="ECO:0000256" key="8">
    <source>
        <dbReference type="SAM" id="Coils"/>
    </source>
</evidence>
<sequence>MKILKSHKTLEFDKILEKLKDMCESELGRDLVDEGKILTNLSAIKKAQEETSEGLNLISKRGNPPLFGITNIHDFMRRVELGGSLSPQNLLRVSDFLRVSRILKKYIFTDDDDLSINNISNLAENLYVNKNIEEIINNAIISENEISDNASSKLASIRRTMANKKVAIRDKLSSIVSGNEDSKYLQDNIITMREGRYVVPVKTENKGKIKGLVHDLSSSGATVYIEPIAVVNLNNELKELESKEREEIERILKELSEKVAEYSHEIAANQYILKELDFIFAKAKLSIEMNGIEPVFNEDKIVDLIGARHPLLNKNKIVPIDISIGENWTSLIITGPNTGGKTVTLKTLGLLSLMGQFGLHIPAKENSRLSIFHRIFADIGDEQSIEQSLSTFSSHMVNIVDILKNADEDSLVLFDELGAGTDPTEGAALARAIMDHMLEKKIRCVSTTHYNQLKIYALTSQGVQNASMEFNVETLSPTFKLIIGIPGKSNAFEISKRLGLSEEIINLAKTFVSNDNIEFEKVLQSIEEDRSQLEKNKSQIEIYKEEIEKQNKRLDQELLKIQKEKEKILKDAKLEASRILRRAKEDSDLALSQIKDVVSEVKKDQARRLQESQDIIRDNIKAASINSEKIQIKNAEKPITKVIIGDSVRVNSLNAEGIILELPDQNGNVLVQVGMLKMKVPKNSLISIEDKKDLSNKTKNIIKRKSSTIKTEIDIRGNNFHEAKPLVDKYLDDAYLSGLKSVRIIHGKGTGALREKLRDYLKKNKYIKDICDAPYNEGGMGASIITFK</sequence>
<reference evidence="10 11" key="1">
    <citation type="submission" date="2023-07" db="EMBL/GenBank/DDBJ databases">
        <title>Genomic Encyclopedia of Type Strains, Phase IV (KMG-IV): sequencing the most valuable type-strain genomes for metagenomic binning, comparative biology and taxonomic classification.</title>
        <authorList>
            <person name="Goeker M."/>
        </authorList>
    </citation>
    <scope>NUCLEOTIDE SEQUENCE [LARGE SCALE GENOMIC DNA]</scope>
    <source>
        <strain evidence="10 11">DSM 22616</strain>
    </source>
</reference>
<dbReference type="InterPro" id="IPR000432">
    <property type="entry name" value="DNA_mismatch_repair_MutS_C"/>
</dbReference>
<comment type="similarity">
    <text evidence="7">Belongs to the DNA mismatch repair MutS family. MutS2 subfamily.</text>
</comment>
<feature type="domain" description="Smr" evidence="9">
    <location>
        <begin position="713"/>
        <end position="788"/>
    </location>
</feature>
<dbReference type="SMART" id="SM00533">
    <property type="entry name" value="MUTSd"/>
    <property type="match status" value="1"/>
</dbReference>
<comment type="function">
    <text evidence="7">Endonuclease that is involved in the suppression of homologous recombination and thus may have a key role in the control of bacterial genetic diversity.</text>
</comment>
<keyword evidence="5 7" id="KW-0694">RNA-binding</keyword>
<dbReference type="SUPFAM" id="SSF52540">
    <property type="entry name" value="P-loop containing nucleoside triphosphate hydrolases"/>
    <property type="match status" value="1"/>
</dbReference>
<evidence type="ECO:0000256" key="4">
    <source>
        <dbReference type="ARBA" id="ARBA00022840"/>
    </source>
</evidence>
<dbReference type="PROSITE" id="PS50828">
    <property type="entry name" value="SMR"/>
    <property type="match status" value="1"/>
</dbReference>
<dbReference type="PROSITE" id="PS00486">
    <property type="entry name" value="DNA_MISMATCH_REPAIR_2"/>
    <property type="match status" value="1"/>
</dbReference>
<evidence type="ECO:0000313" key="11">
    <source>
        <dbReference type="Proteomes" id="UP001236559"/>
    </source>
</evidence>
<dbReference type="EC" id="3.1.-.-" evidence="7"/>
<dbReference type="InterPro" id="IPR036187">
    <property type="entry name" value="DNA_mismatch_repair_MutS_sf"/>
</dbReference>
<comment type="subunit">
    <text evidence="7">Homodimer. Binds to stalled ribosomes, contacting rRNA.</text>
</comment>
<dbReference type="SUPFAM" id="SSF160443">
    <property type="entry name" value="SMR domain-like"/>
    <property type="match status" value="1"/>
</dbReference>
<evidence type="ECO:0000256" key="2">
    <source>
        <dbReference type="ARBA" id="ARBA00022741"/>
    </source>
</evidence>
<keyword evidence="6 7" id="KW-0238">DNA-binding</keyword>
<dbReference type="SUPFAM" id="SSF48334">
    <property type="entry name" value="DNA repair protein MutS, domain III"/>
    <property type="match status" value="1"/>
</dbReference>
<protein>
    <recommendedName>
        <fullName evidence="7">Endonuclease MutS2</fullName>
        <ecNumber evidence="7">3.1.-.-</ecNumber>
    </recommendedName>
    <alternativeName>
        <fullName evidence="7">Ribosome-associated protein quality control-upstream factor</fullName>
        <shortName evidence="7">RQC-upstream factor</shortName>
        <shortName evidence="7">RqcU</shortName>
        <ecNumber evidence="7">3.6.4.-</ecNumber>
    </alternativeName>
</protein>
<dbReference type="Pfam" id="PF01713">
    <property type="entry name" value="Smr"/>
    <property type="match status" value="1"/>
</dbReference>
<keyword evidence="3 7" id="KW-0378">Hydrolase</keyword>
<proteinExistence type="inferred from homology"/>